<dbReference type="Gene3D" id="2.180.10.10">
    <property type="entry name" value="RHS repeat-associated core"/>
    <property type="match status" value="1"/>
</dbReference>
<proteinExistence type="predicted"/>
<sequence length="218" mass="26542">MIEEMYNWGYDTTGWLSYASKKRDNILEYEKFYSYEYHKDTLMVELIKFVGKPVYTTKYYYCPDNKLLYKTGLDTVGQKQRMDYLYNDDGLLQEVISTASGNSVKLLDYQYDSLGNPVKIISYHWTDKIDYIEYNKYENNNWIERNQIAFFNNKSRYKEVNSYDRNNNLIEKIVYSNDKFFSHTKYYYNSENLIIRQESFDKKNRLESSTIYTYEFWP</sequence>
<dbReference type="AlphaFoldDB" id="A0A644YGD4"/>
<protein>
    <submittedName>
        <fullName evidence="1">Uncharacterized protein</fullName>
    </submittedName>
</protein>
<gene>
    <name evidence="1" type="ORF">SDC9_74148</name>
</gene>
<reference evidence="1" key="1">
    <citation type="submission" date="2019-08" db="EMBL/GenBank/DDBJ databases">
        <authorList>
            <person name="Kucharzyk K."/>
            <person name="Murdoch R.W."/>
            <person name="Higgins S."/>
            <person name="Loffler F."/>
        </authorList>
    </citation>
    <scope>NUCLEOTIDE SEQUENCE</scope>
</reference>
<organism evidence="1">
    <name type="scientific">bioreactor metagenome</name>
    <dbReference type="NCBI Taxonomy" id="1076179"/>
    <lineage>
        <taxon>unclassified sequences</taxon>
        <taxon>metagenomes</taxon>
        <taxon>ecological metagenomes</taxon>
    </lineage>
</organism>
<dbReference type="EMBL" id="VSSQ01005045">
    <property type="protein sequence ID" value="MPM27635.1"/>
    <property type="molecule type" value="Genomic_DNA"/>
</dbReference>
<evidence type="ECO:0000313" key="1">
    <source>
        <dbReference type="EMBL" id="MPM27635.1"/>
    </source>
</evidence>
<name>A0A644YGD4_9ZZZZ</name>
<accession>A0A644YGD4</accession>
<comment type="caution">
    <text evidence="1">The sequence shown here is derived from an EMBL/GenBank/DDBJ whole genome shotgun (WGS) entry which is preliminary data.</text>
</comment>